<evidence type="ECO:0000313" key="1">
    <source>
        <dbReference type="EMBL" id="TWT59650.1"/>
    </source>
</evidence>
<protein>
    <submittedName>
        <fullName evidence="1">Uncharacterized protein</fullName>
    </submittedName>
</protein>
<reference evidence="1 2" key="1">
    <citation type="submission" date="2019-02" db="EMBL/GenBank/DDBJ databases">
        <title>Deep-cultivation of Planctomycetes and their phenomic and genomic characterization uncovers novel biology.</title>
        <authorList>
            <person name="Wiegand S."/>
            <person name="Jogler M."/>
            <person name="Boedeker C."/>
            <person name="Pinto D."/>
            <person name="Vollmers J."/>
            <person name="Rivas-Marin E."/>
            <person name="Kohn T."/>
            <person name="Peeters S.H."/>
            <person name="Heuer A."/>
            <person name="Rast P."/>
            <person name="Oberbeckmann S."/>
            <person name="Bunk B."/>
            <person name="Jeske O."/>
            <person name="Meyerdierks A."/>
            <person name="Storesund J.E."/>
            <person name="Kallscheuer N."/>
            <person name="Luecker S."/>
            <person name="Lage O.M."/>
            <person name="Pohl T."/>
            <person name="Merkel B.J."/>
            <person name="Hornburger P."/>
            <person name="Mueller R.-W."/>
            <person name="Bruemmer F."/>
            <person name="Labrenz M."/>
            <person name="Spormann A.M."/>
            <person name="Op Den Camp H."/>
            <person name="Overmann J."/>
            <person name="Amann R."/>
            <person name="Jetten M.S.M."/>
            <person name="Mascher T."/>
            <person name="Medema M.H."/>
            <person name="Devos D.P."/>
            <person name="Kaster A.-K."/>
            <person name="Ovreas L."/>
            <person name="Rohde M."/>
            <person name="Galperin M.Y."/>
            <person name="Jogler C."/>
        </authorList>
    </citation>
    <scope>NUCLEOTIDE SEQUENCE [LARGE SCALE GENOMIC DNA]</scope>
    <source>
        <strain evidence="1 2">Pan54</strain>
    </source>
</reference>
<name>A0A5C5X9M5_9PLAN</name>
<dbReference type="RefSeq" id="WP_146501859.1">
    <property type="nucleotide sequence ID" value="NZ_SJPG01000001.1"/>
</dbReference>
<gene>
    <name evidence="1" type="ORF">Pan54_03580</name>
</gene>
<evidence type="ECO:0000313" key="2">
    <source>
        <dbReference type="Proteomes" id="UP000316095"/>
    </source>
</evidence>
<dbReference type="EMBL" id="SJPG01000001">
    <property type="protein sequence ID" value="TWT59650.1"/>
    <property type="molecule type" value="Genomic_DNA"/>
</dbReference>
<sequence>MSEYVSEKIVVNSDVMTIEAGAYEAKFIGMTDWLINEKSDKQTIYRRFDFEGEEGIKYAAFADKPKMAPRSANKYGRFLLGLSGRAANSTDLCEIDPSEFVGKKYQLIYAPNTKGNVALSAFTMMR</sequence>
<dbReference type="AlphaFoldDB" id="A0A5C5X9M5"/>
<organism evidence="1 2">
    <name type="scientific">Rubinisphaera italica</name>
    <dbReference type="NCBI Taxonomy" id="2527969"/>
    <lineage>
        <taxon>Bacteria</taxon>
        <taxon>Pseudomonadati</taxon>
        <taxon>Planctomycetota</taxon>
        <taxon>Planctomycetia</taxon>
        <taxon>Planctomycetales</taxon>
        <taxon>Planctomycetaceae</taxon>
        <taxon>Rubinisphaera</taxon>
    </lineage>
</organism>
<comment type="caution">
    <text evidence="1">The sequence shown here is derived from an EMBL/GenBank/DDBJ whole genome shotgun (WGS) entry which is preliminary data.</text>
</comment>
<accession>A0A5C5X9M5</accession>
<dbReference type="Proteomes" id="UP000316095">
    <property type="component" value="Unassembled WGS sequence"/>
</dbReference>
<keyword evidence="2" id="KW-1185">Reference proteome</keyword>
<proteinExistence type="predicted"/>